<dbReference type="AlphaFoldDB" id="A0A1J5T7B8"/>
<accession>A0A1J5T7B8</accession>
<comment type="caution">
    <text evidence="1">The sequence shown here is derived from an EMBL/GenBank/DDBJ whole genome shotgun (WGS) entry which is preliminary data.</text>
</comment>
<reference evidence="1" key="1">
    <citation type="submission" date="2016-10" db="EMBL/GenBank/DDBJ databases">
        <title>Sequence of Gallionella enrichment culture.</title>
        <authorList>
            <person name="Poehlein A."/>
            <person name="Muehling M."/>
            <person name="Daniel R."/>
        </authorList>
    </citation>
    <scope>NUCLEOTIDE SEQUENCE</scope>
</reference>
<evidence type="ECO:0008006" key="2">
    <source>
        <dbReference type="Google" id="ProtNLM"/>
    </source>
</evidence>
<name>A0A1J5T7B8_9ZZZZ</name>
<dbReference type="EMBL" id="MLJW01000008">
    <property type="protein sequence ID" value="OIR16019.1"/>
    <property type="molecule type" value="Genomic_DNA"/>
</dbReference>
<evidence type="ECO:0000313" key="1">
    <source>
        <dbReference type="EMBL" id="OIR16019.1"/>
    </source>
</evidence>
<gene>
    <name evidence="1" type="ORF">GALL_35230</name>
</gene>
<organism evidence="1">
    <name type="scientific">mine drainage metagenome</name>
    <dbReference type="NCBI Taxonomy" id="410659"/>
    <lineage>
        <taxon>unclassified sequences</taxon>
        <taxon>metagenomes</taxon>
        <taxon>ecological metagenomes</taxon>
    </lineage>
</organism>
<sequence>MNTEYTITADFEHLAIALKSFWKPFEELQNEMDSFVVRPLSDFEDMIKAKAEKIQKLNPAMSGQDAYEYSKREVSSAVNPGMQFWTQFSDRLMTMYVTVTLLSHALCEAEINTVLTTGLYSHGSIDQFKEIQKKELKEKWLNGPKLYCPTYVLNKGSAVFETLSHLNRQRNAWMHHKVELRAGNEKVTEGSNLQRLSDEDMVRWIKRYFSLPFDLAAHALNHANDTTLTTLLYTRKPIPTADAHK</sequence>
<protein>
    <recommendedName>
        <fullName evidence="2">Cthe-2314-like HEPN domain-containing protein</fullName>
    </recommendedName>
</protein>
<proteinExistence type="predicted"/>